<evidence type="ECO:0000313" key="20">
    <source>
        <dbReference type="EMBL" id="KAK2077798.1"/>
    </source>
</evidence>
<protein>
    <recommendedName>
        <fullName evidence="4">Prostaglandin E synthase 2</fullName>
        <ecNumber evidence="3">5.3.99.3</ecNumber>
    </recommendedName>
    <alternativeName>
        <fullName evidence="17">Microsomal prostaglandin E synthase 2</fullName>
    </alternativeName>
</protein>
<keyword evidence="11" id="KW-0443">Lipid metabolism</keyword>
<keyword evidence="5" id="KW-0644">Prostaglandin metabolism</keyword>
<comment type="catalytic activity">
    <reaction evidence="16">
        <text>prostaglandin H2 = prostaglandin E2</text>
        <dbReference type="Rhea" id="RHEA:12893"/>
        <dbReference type="ChEBI" id="CHEBI:57405"/>
        <dbReference type="ChEBI" id="CHEBI:606564"/>
        <dbReference type="EC" id="5.3.99.3"/>
    </reaction>
    <physiologicalReaction direction="left-to-right" evidence="16">
        <dbReference type="Rhea" id="RHEA:12894"/>
    </physiologicalReaction>
</comment>
<sequence length="293" mass="32051">MGMGAAALSLTTESRAKEAFPVEDRYRLPTGPVSLPREPITLYQYEVCPFCCKVKAFLDFHNIPYTVVEVNPLTKAELKWSDYKKVPVAVIDGVQYNDSSAIISRLAACFERPAAAAAARPAPGFFASLFGGAGEREAAPAAPAGDDEAKWRRWVDDRFVRVVTCNIYRSASEAWQTFDYITEHGNFGRVQRELARVVGAGMMWAISGKLRKKYAVDADVRSELYLDAADWAGAVGDKTFHGGATPDLADLAVFGVIRSIAGTDTFNDLMHNTKIGGWYEAMFKAVGDSSRIA</sequence>
<evidence type="ECO:0000256" key="13">
    <source>
        <dbReference type="ARBA" id="ARBA00023160"/>
    </source>
</evidence>
<dbReference type="SFLD" id="SFLDS00019">
    <property type="entry name" value="Glutathione_Transferase_(cytos"/>
    <property type="match status" value="1"/>
</dbReference>
<dbReference type="GO" id="GO:0005739">
    <property type="term" value="C:mitochondrion"/>
    <property type="evidence" value="ECO:0007669"/>
    <property type="project" value="TreeGrafter"/>
</dbReference>
<dbReference type="InterPro" id="IPR036249">
    <property type="entry name" value="Thioredoxin-like_sf"/>
</dbReference>
<comment type="caution">
    <text evidence="20">The sequence shown here is derived from an EMBL/GenBank/DDBJ whole genome shotgun (WGS) entry which is preliminary data.</text>
</comment>
<dbReference type="InterPro" id="IPR034334">
    <property type="entry name" value="PGES2"/>
</dbReference>
<feature type="domain" description="GST N-terminal" evidence="19">
    <location>
        <begin position="38"/>
        <end position="114"/>
    </location>
</feature>
<evidence type="ECO:0000256" key="15">
    <source>
        <dbReference type="ARBA" id="ARBA00023930"/>
    </source>
</evidence>
<proteinExistence type="inferred from homology"/>
<keyword evidence="14" id="KW-0413">Isomerase</keyword>
<evidence type="ECO:0000256" key="16">
    <source>
        <dbReference type="ARBA" id="ARBA00023931"/>
    </source>
</evidence>
<dbReference type="PANTHER" id="PTHR12782">
    <property type="entry name" value="MICROSOMAL PROSTAGLANDIN E SYNTHASE-2"/>
    <property type="match status" value="1"/>
</dbReference>
<keyword evidence="12" id="KW-0472">Membrane</keyword>
<dbReference type="InterPro" id="IPR011767">
    <property type="entry name" value="GLR_AS"/>
</dbReference>
<dbReference type="SFLD" id="SFLDG01182">
    <property type="entry name" value="Prostaglandin_E_synthase_like"/>
    <property type="match status" value="1"/>
</dbReference>
<gene>
    <name evidence="20" type="ORF">QBZ16_004646</name>
</gene>
<evidence type="ECO:0000256" key="10">
    <source>
        <dbReference type="ARBA" id="ARBA00022989"/>
    </source>
</evidence>
<dbReference type="EC" id="5.3.99.3" evidence="3"/>
<evidence type="ECO:0000256" key="5">
    <source>
        <dbReference type="ARBA" id="ARBA00022501"/>
    </source>
</evidence>
<dbReference type="Proteomes" id="UP001255856">
    <property type="component" value="Unassembled WGS sequence"/>
</dbReference>
<dbReference type="SUPFAM" id="SSF47616">
    <property type="entry name" value="GST C-terminal domain-like"/>
    <property type="match status" value="1"/>
</dbReference>
<evidence type="ECO:0000256" key="8">
    <source>
        <dbReference type="ARBA" id="ARBA00022692"/>
    </source>
</evidence>
<dbReference type="GO" id="GO:0006633">
    <property type="term" value="P:fatty acid biosynthetic process"/>
    <property type="evidence" value="ECO:0007669"/>
    <property type="project" value="UniProtKB-KW"/>
</dbReference>
<dbReference type="PROSITE" id="PS50404">
    <property type="entry name" value="GST_NTER"/>
    <property type="match status" value="1"/>
</dbReference>
<name>A0AAD9IGG3_PROWI</name>
<evidence type="ECO:0000256" key="3">
    <source>
        <dbReference type="ARBA" id="ARBA00012203"/>
    </source>
</evidence>
<keyword evidence="8" id="KW-0812">Transmembrane</keyword>
<reference evidence="20" key="1">
    <citation type="submission" date="2021-01" db="EMBL/GenBank/DDBJ databases">
        <authorList>
            <person name="Eckstrom K.M.E."/>
        </authorList>
    </citation>
    <scope>NUCLEOTIDE SEQUENCE</scope>
    <source>
        <strain evidence="20">UVCC 0001</strain>
    </source>
</reference>
<evidence type="ECO:0000256" key="1">
    <source>
        <dbReference type="ARBA" id="ARBA00004702"/>
    </source>
</evidence>
<comment type="catalytic activity">
    <reaction evidence="15">
        <text>prostaglandin H2 = (12S)-hydroxy-(5Z,8E,10E)-heptadecatrienoate + malonaldehyde</text>
        <dbReference type="Rhea" id="RHEA:48644"/>
        <dbReference type="ChEBI" id="CHEBI:57405"/>
        <dbReference type="ChEBI" id="CHEBI:90694"/>
        <dbReference type="ChEBI" id="CHEBI:566274"/>
    </reaction>
    <physiologicalReaction direction="left-to-right" evidence="15">
        <dbReference type="Rhea" id="RHEA:48645"/>
    </physiologicalReaction>
</comment>
<dbReference type="CDD" id="cd03197">
    <property type="entry name" value="GST_C_mPGES2"/>
    <property type="match status" value="1"/>
</dbReference>
<dbReference type="InterPro" id="IPR040079">
    <property type="entry name" value="Glutathione_S-Trfase"/>
</dbReference>
<evidence type="ECO:0000256" key="6">
    <source>
        <dbReference type="ARBA" id="ARBA00022516"/>
    </source>
</evidence>
<evidence type="ECO:0000256" key="4">
    <source>
        <dbReference type="ARBA" id="ARBA00019474"/>
    </source>
</evidence>
<dbReference type="Gene3D" id="3.40.30.10">
    <property type="entry name" value="Glutaredoxin"/>
    <property type="match status" value="1"/>
</dbReference>
<keyword evidence="10" id="KW-1133">Transmembrane helix</keyword>
<evidence type="ECO:0000256" key="2">
    <source>
        <dbReference type="ARBA" id="ARBA00007409"/>
    </source>
</evidence>
<dbReference type="InterPro" id="IPR036282">
    <property type="entry name" value="Glutathione-S-Trfase_C_sf"/>
</dbReference>
<comment type="subcellular location">
    <subcellularLocation>
        <location evidence="18">Endomembrane system</location>
        <topology evidence="18">Single-pass membrane protein</topology>
    </subcellularLocation>
</comment>
<evidence type="ECO:0000256" key="11">
    <source>
        <dbReference type="ARBA" id="ARBA00023098"/>
    </source>
</evidence>
<dbReference type="InterPro" id="IPR004045">
    <property type="entry name" value="Glutathione_S-Trfase_N"/>
</dbReference>
<dbReference type="InterPro" id="IPR034335">
    <property type="entry name" value="PGES2_C"/>
</dbReference>
<accession>A0AAD9IGG3</accession>
<dbReference type="PROSITE" id="PS00195">
    <property type="entry name" value="GLUTAREDOXIN_1"/>
    <property type="match status" value="1"/>
</dbReference>
<dbReference type="Gene3D" id="1.20.1050.10">
    <property type="match status" value="1"/>
</dbReference>
<evidence type="ECO:0000256" key="18">
    <source>
        <dbReference type="ARBA" id="ARBA00037847"/>
    </source>
</evidence>
<evidence type="ECO:0000256" key="14">
    <source>
        <dbReference type="ARBA" id="ARBA00023235"/>
    </source>
</evidence>
<evidence type="ECO:0000256" key="12">
    <source>
        <dbReference type="ARBA" id="ARBA00023136"/>
    </source>
</evidence>
<evidence type="ECO:0000256" key="17">
    <source>
        <dbReference type="ARBA" id="ARBA00031041"/>
    </source>
</evidence>
<dbReference type="PANTHER" id="PTHR12782:SF5">
    <property type="entry name" value="PROSTAGLANDIN E SYNTHASE 2"/>
    <property type="match status" value="1"/>
</dbReference>
<dbReference type="Pfam" id="PF13417">
    <property type="entry name" value="GST_N_3"/>
    <property type="match status" value="1"/>
</dbReference>
<dbReference type="EMBL" id="JASFZW010000006">
    <property type="protein sequence ID" value="KAK2077798.1"/>
    <property type="molecule type" value="Genomic_DNA"/>
</dbReference>
<keyword evidence="6" id="KW-0444">Lipid biosynthesis</keyword>
<evidence type="ECO:0000313" key="21">
    <source>
        <dbReference type="Proteomes" id="UP001255856"/>
    </source>
</evidence>
<keyword evidence="21" id="KW-1185">Reference proteome</keyword>
<comment type="pathway">
    <text evidence="1">Lipid metabolism; prostaglandin biosynthesis.</text>
</comment>
<evidence type="ECO:0000256" key="9">
    <source>
        <dbReference type="ARBA" id="ARBA00022832"/>
    </source>
</evidence>
<dbReference type="GO" id="GO:0050220">
    <property type="term" value="F:prostaglandin-E synthase activity"/>
    <property type="evidence" value="ECO:0007669"/>
    <property type="project" value="UniProtKB-EC"/>
</dbReference>
<keyword evidence="9" id="KW-0276">Fatty acid metabolism</keyword>
<keyword evidence="7" id="KW-0643">Prostaglandin biosynthesis</keyword>
<keyword evidence="13" id="KW-0275">Fatty acid biosynthesis</keyword>
<dbReference type="AlphaFoldDB" id="A0AAD9IGG3"/>
<evidence type="ECO:0000256" key="7">
    <source>
        <dbReference type="ARBA" id="ARBA00022585"/>
    </source>
</evidence>
<comment type="similarity">
    <text evidence="2">Belongs to the GST superfamily.</text>
</comment>
<dbReference type="PROSITE" id="PS51354">
    <property type="entry name" value="GLUTAREDOXIN_2"/>
    <property type="match status" value="1"/>
</dbReference>
<dbReference type="GO" id="GO:0012505">
    <property type="term" value="C:endomembrane system"/>
    <property type="evidence" value="ECO:0007669"/>
    <property type="project" value="UniProtKB-SubCell"/>
</dbReference>
<organism evidence="20 21">
    <name type="scientific">Prototheca wickerhamii</name>
    <dbReference type="NCBI Taxonomy" id="3111"/>
    <lineage>
        <taxon>Eukaryota</taxon>
        <taxon>Viridiplantae</taxon>
        <taxon>Chlorophyta</taxon>
        <taxon>core chlorophytes</taxon>
        <taxon>Trebouxiophyceae</taxon>
        <taxon>Chlorellales</taxon>
        <taxon>Chlorellaceae</taxon>
        <taxon>Prototheca</taxon>
    </lineage>
</organism>
<evidence type="ECO:0000259" key="19">
    <source>
        <dbReference type="PROSITE" id="PS50404"/>
    </source>
</evidence>
<dbReference type="SFLD" id="SFLDG01203">
    <property type="entry name" value="Prostaglandin_E_synthase_like1"/>
    <property type="match status" value="1"/>
</dbReference>
<dbReference type="SUPFAM" id="SSF52833">
    <property type="entry name" value="Thioredoxin-like"/>
    <property type="match status" value="1"/>
</dbReference>